<gene>
    <name evidence="2" type="ORF">SHALO_1357</name>
</gene>
<dbReference type="KEGG" id="shal:SHALO_1357"/>
<evidence type="ECO:0000313" key="3">
    <source>
        <dbReference type="Proteomes" id="UP000094609"/>
    </source>
</evidence>
<name>A0A1D7TJH6_9BACT</name>
<dbReference type="AlphaFoldDB" id="A0A1D7TJH6"/>
<keyword evidence="1" id="KW-1133">Transmembrane helix</keyword>
<organism evidence="2 3">
    <name type="scientific">Sulfurospirillum halorespirans DSM 13726</name>
    <dbReference type="NCBI Taxonomy" id="1193502"/>
    <lineage>
        <taxon>Bacteria</taxon>
        <taxon>Pseudomonadati</taxon>
        <taxon>Campylobacterota</taxon>
        <taxon>Epsilonproteobacteria</taxon>
        <taxon>Campylobacterales</taxon>
        <taxon>Sulfurospirillaceae</taxon>
        <taxon>Sulfurospirillum</taxon>
    </lineage>
</organism>
<accession>A0A1D7TJH6</accession>
<reference evidence="3" key="1">
    <citation type="submission" date="2016-08" db="EMBL/GenBank/DDBJ databases">
        <title>Complete genome sequence of the organohalide-respiring Epsilonproteobacterium Sulfurospirillum halorespirans.</title>
        <authorList>
            <person name="Goris T."/>
            <person name="Zimmermann J."/>
            <person name="Schenz B."/>
            <person name="Lemos M."/>
            <person name="Hackermueller J."/>
            <person name="Diekert G."/>
        </authorList>
    </citation>
    <scope>NUCLEOTIDE SEQUENCE [LARGE SCALE GENOMIC DNA]</scope>
    <source>
        <strain>DSM 13726</strain>
        <strain evidence="3">PCE-M2</strain>
    </source>
</reference>
<dbReference type="STRING" id="1193502.SHALO_1357"/>
<sequence>MGTFDLGVGSAFWLMNASALLCVVYGVINWNKDKEEKVLNTKSWEKDEARINKDL</sequence>
<feature type="transmembrane region" description="Helical" evidence="1">
    <location>
        <begin position="6"/>
        <end position="28"/>
    </location>
</feature>
<protein>
    <submittedName>
        <fullName evidence="2">Uncharacterized protein</fullName>
    </submittedName>
</protein>
<keyword evidence="1" id="KW-0472">Membrane</keyword>
<dbReference type="Proteomes" id="UP000094609">
    <property type="component" value="Chromosome"/>
</dbReference>
<keyword evidence="1" id="KW-0812">Transmembrane</keyword>
<dbReference type="RefSeq" id="WP_168156747.1">
    <property type="nucleotide sequence ID" value="NZ_CP017111.1"/>
</dbReference>
<dbReference type="PATRIC" id="fig|1193502.14.peg.1377"/>
<evidence type="ECO:0000313" key="2">
    <source>
        <dbReference type="EMBL" id="AOO65133.1"/>
    </source>
</evidence>
<proteinExistence type="predicted"/>
<dbReference type="EMBL" id="CP017111">
    <property type="protein sequence ID" value="AOO65133.1"/>
    <property type="molecule type" value="Genomic_DNA"/>
</dbReference>
<keyword evidence="3" id="KW-1185">Reference proteome</keyword>
<dbReference type="InterPro" id="IPR054615">
    <property type="entry name" value="Symport_access"/>
</dbReference>
<dbReference type="NCBIfam" id="NF045580">
    <property type="entry name" value="symport_access"/>
    <property type="match status" value="1"/>
</dbReference>
<evidence type="ECO:0000256" key="1">
    <source>
        <dbReference type="SAM" id="Phobius"/>
    </source>
</evidence>